<feature type="compositionally biased region" description="Basic residues" evidence="1">
    <location>
        <begin position="71"/>
        <end position="80"/>
    </location>
</feature>
<accession>A0A9P4NDA9</accession>
<dbReference type="EMBL" id="ML986578">
    <property type="protein sequence ID" value="KAF2271181.1"/>
    <property type="molecule type" value="Genomic_DNA"/>
</dbReference>
<evidence type="ECO:0000313" key="3">
    <source>
        <dbReference type="Proteomes" id="UP000800093"/>
    </source>
</evidence>
<feature type="region of interest" description="Disordered" evidence="1">
    <location>
        <begin position="58"/>
        <end position="86"/>
    </location>
</feature>
<dbReference type="PANTHER" id="PTHR42354">
    <property type="entry name" value="C2H2-TYPE DOMAIN-CONTAINING PROTEIN"/>
    <property type="match status" value="1"/>
</dbReference>
<evidence type="ECO:0000313" key="2">
    <source>
        <dbReference type="EMBL" id="KAF2271181.1"/>
    </source>
</evidence>
<gene>
    <name evidence="2" type="ORF">CC78DRAFT_573555</name>
</gene>
<sequence>MSRAIISRKSSRVELAGPTVDSPTIKALVDTLKESFVTASDLYRSLNASRPLRHSSVYYEQESSTDDGGRRVLRGRSRSRGRTDDDSVERKIDDFFELRKEVKKAFEDGYHTLGERFAGSGDPLAQNQLQTAIISMQQIIIATFRLTSSGREPDRHDVRYHSGKLYETAEHARDTATYTLKTLRTQLSAEGVIFPTAPTLTRKMSEVVLERRGRSRSRSRRRTHSSIFCLYAQDLQNDPLQPLADDYKPDGDGCCPFCRCHIPIKLGNAWEIVSEDTRSRRRDQDRVFVIGNRFVIKSHRDGGGFACVLCSKFREEDTVCRDVRSLVDHVWKEHSDKEIEVDEDIEEVMKERRDIYS</sequence>
<dbReference type="AlphaFoldDB" id="A0A9P4NDA9"/>
<keyword evidence="3" id="KW-1185">Reference proteome</keyword>
<name>A0A9P4NDA9_9PLEO</name>
<protein>
    <submittedName>
        <fullName evidence="2">Uncharacterized protein</fullName>
    </submittedName>
</protein>
<organism evidence="2 3">
    <name type="scientific">Lojkania enalia</name>
    <dbReference type="NCBI Taxonomy" id="147567"/>
    <lineage>
        <taxon>Eukaryota</taxon>
        <taxon>Fungi</taxon>
        <taxon>Dikarya</taxon>
        <taxon>Ascomycota</taxon>
        <taxon>Pezizomycotina</taxon>
        <taxon>Dothideomycetes</taxon>
        <taxon>Pleosporomycetidae</taxon>
        <taxon>Pleosporales</taxon>
        <taxon>Pleosporales incertae sedis</taxon>
        <taxon>Lojkania</taxon>
    </lineage>
</organism>
<evidence type="ECO:0000256" key="1">
    <source>
        <dbReference type="SAM" id="MobiDB-lite"/>
    </source>
</evidence>
<proteinExistence type="predicted"/>
<dbReference type="PANTHER" id="PTHR42354:SF1">
    <property type="entry name" value="C2H2-TYPE DOMAIN-CONTAINING PROTEIN"/>
    <property type="match status" value="1"/>
</dbReference>
<dbReference type="Proteomes" id="UP000800093">
    <property type="component" value="Unassembled WGS sequence"/>
</dbReference>
<reference evidence="3" key="1">
    <citation type="journal article" date="2020" name="Stud. Mycol.">
        <title>101 Dothideomycetes genomes: A test case for predicting lifestyles and emergence of pathogens.</title>
        <authorList>
            <person name="Haridas S."/>
            <person name="Albert R."/>
            <person name="Binder M."/>
            <person name="Bloem J."/>
            <person name="LaButti K."/>
            <person name="Salamov A."/>
            <person name="Andreopoulos B."/>
            <person name="Baker S."/>
            <person name="Barry K."/>
            <person name="Bills G."/>
            <person name="Bluhm B."/>
            <person name="Cannon C."/>
            <person name="Castanera R."/>
            <person name="Culley D."/>
            <person name="Daum C."/>
            <person name="Ezra D."/>
            <person name="Gonzalez J."/>
            <person name="Henrissat B."/>
            <person name="Kuo A."/>
            <person name="Liang C."/>
            <person name="Lipzen A."/>
            <person name="Lutzoni F."/>
            <person name="Magnuson J."/>
            <person name="Mondo S."/>
            <person name="Nolan M."/>
            <person name="Ohm R."/>
            <person name="Pangilinan J."/>
            <person name="Park H.-J."/>
            <person name="Ramirez L."/>
            <person name="Alfaro M."/>
            <person name="Sun H."/>
            <person name="Tritt A."/>
            <person name="Yoshinaga Y."/>
            <person name="Zwiers L.-H."/>
            <person name="Turgeon B."/>
            <person name="Goodwin S."/>
            <person name="Spatafora J."/>
            <person name="Crous P."/>
            <person name="Grigoriev I."/>
        </authorList>
    </citation>
    <scope>NUCLEOTIDE SEQUENCE [LARGE SCALE GENOMIC DNA]</scope>
    <source>
        <strain evidence="3">CBS 304.66</strain>
    </source>
</reference>
<comment type="caution">
    <text evidence="2">The sequence shown here is derived from an EMBL/GenBank/DDBJ whole genome shotgun (WGS) entry which is preliminary data.</text>
</comment>
<dbReference type="OrthoDB" id="5309037at2759"/>